<organism evidence="3 4">
    <name type="scientific">Cichlidogyrus casuarinus</name>
    <dbReference type="NCBI Taxonomy" id="1844966"/>
    <lineage>
        <taxon>Eukaryota</taxon>
        <taxon>Metazoa</taxon>
        <taxon>Spiralia</taxon>
        <taxon>Lophotrochozoa</taxon>
        <taxon>Platyhelminthes</taxon>
        <taxon>Monogenea</taxon>
        <taxon>Monopisthocotylea</taxon>
        <taxon>Dactylogyridea</taxon>
        <taxon>Ancyrocephalidae</taxon>
        <taxon>Cichlidogyrus</taxon>
    </lineage>
</organism>
<dbReference type="PROSITE" id="PS51207">
    <property type="entry name" value="PXA"/>
    <property type="match status" value="1"/>
</dbReference>
<dbReference type="EMBL" id="JBJKFK010001450">
    <property type="protein sequence ID" value="KAL3313059.1"/>
    <property type="molecule type" value="Genomic_DNA"/>
</dbReference>
<gene>
    <name evidence="3" type="primary">SNX13_4</name>
    <name evidence="3" type="ORF">Ciccas_008342</name>
</gene>
<comment type="caution">
    <text evidence="3">The sequence shown here is derived from an EMBL/GenBank/DDBJ whole genome shotgun (WGS) entry which is preliminary data.</text>
</comment>
<proteinExistence type="predicted"/>
<keyword evidence="1" id="KW-0812">Transmembrane</keyword>
<keyword evidence="1" id="KW-1133">Transmembrane helix</keyword>
<protein>
    <submittedName>
        <fullName evidence="3">Sorting nexin 13</fullName>
    </submittedName>
</protein>
<evidence type="ECO:0000313" key="3">
    <source>
        <dbReference type="EMBL" id="KAL3313059.1"/>
    </source>
</evidence>
<keyword evidence="1" id="KW-0472">Membrane</keyword>
<name>A0ABD2Q0K1_9PLAT</name>
<dbReference type="Proteomes" id="UP001626550">
    <property type="component" value="Unassembled WGS sequence"/>
</dbReference>
<dbReference type="PANTHER" id="PTHR22775:SF3">
    <property type="entry name" value="SORTING NEXIN-13"/>
    <property type="match status" value="1"/>
</dbReference>
<dbReference type="AlphaFoldDB" id="A0ABD2Q0K1"/>
<reference evidence="3 4" key="1">
    <citation type="submission" date="2024-11" db="EMBL/GenBank/DDBJ databases">
        <title>Adaptive evolution of stress response genes in parasites aligns with host niche diversity.</title>
        <authorList>
            <person name="Hahn C."/>
            <person name="Resl P."/>
        </authorList>
    </citation>
    <scope>NUCLEOTIDE SEQUENCE [LARGE SCALE GENOMIC DNA]</scope>
    <source>
        <strain evidence="3">EGGRZ-B1_66</strain>
        <tissue evidence="3">Body</tissue>
    </source>
</reference>
<dbReference type="PANTHER" id="PTHR22775">
    <property type="entry name" value="SORTING NEXIN"/>
    <property type="match status" value="1"/>
</dbReference>
<dbReference type="Pfam" id="PF02194">
    <property type="entry name" value="PXA"/>
    <property type="match status" value="1"/>
</dbReference>
<evidence type="ECO:0000256" key="1">
    <source>
        <dbReference type="SAM" id="Phobius"/>
    </source>
</evidence>
<dbReference type="InterPro" id="IPR003114">
    <property type="entry name" value="Phox_assoc"/>
</dbReference>
<evidence type="ECO:0000313" key="4">
    <source>
        <dbReference type="Proteomes" id="UP001626550"/>
    </source>
</evidence>
<accession>A0ABD2Q0K1</accession>
<feature type="domain" description="PXA" evidence="2">
    <location>
        <begin position="57"/>
        <end position="197"/>
    </location>
</feature>
<feature type="transmembrane region" description="Helical" evidence="1">
    <location>
        <begin position="12"/>
        <end position="39"/>
    </location>
</feature>
<keyword evidence="4" id="KW-1185">Reference proteome</keyword>
<evidence type="ECO:0000259" key="2">
    <source>
        <dbReference type="PROSITE" id="PS51207"/>
    </source>
</evidence>
<sequence>MSLILLSCLALLLSIFFGSFYIVIYIFIALLGFIFGFFYQIKKIPEYRLLKRCTCIAGLKEIVENAIKDYVLNWYQKVTPDENFPADLHKAINRVLTKLIKYIEKVDWSTYITEELPNHLATHIRIYRKASDLNPHNSENTACSTDHFIQALRVSDSEDELNAVLRKLTEYTERLRGKDSGGDNGTLLPLFSILLFI</sequence>